<dbReference type="OrthoDB" id="411368at2"/>
<protein>
    <submittedName>
        <fullName evidence="4">Thiamine transporter HmpT</fullName>
    </submittedName>
</protein>
<evidence type="ECO:0000313" key="5">
    <source>
        <dbReference type="Proteomes" id="UP000050326"/>
    </source>
</evidence>
<evidence type="ECO:0000313" key="4">
    <source>
        <dbReference type="EMBL" id="KPU42457.1"/>
    </source>
</evidence>
<dbReference type="Gene3D" id="1.10.1760.20">
    <property type="match status" value="1"/>
</dbReference>
<feature type="transmembrane region" description="Helical" evidence="3">
    <location>
        <begin position="37"/>
        <end position="56"/>
    </location>
</feature>
<dbReference type="STRING" id="36849.OXPF_42420"/>
<feature type="transmembrane region" description="Helical" evidence="3">
    <location>
        <begin position="108"/>
        <end position="126"/>
    </location>
</feature>
<keyword evidence="2 3" id="KW-1133">Transmembrane helix</keyword>
<dbReference type="GO" id="GO:0016020">
    <property type="term" value="C:membrane"/>
    <property type="evidence" value="ECO:0007669"/>
    <property type="project" value="InterPro"/>
</dbReference>
<evidence type="ECO:0000256" key="1">
    <source>
        <dbReference type="ARBA" id="ARBA00022692"/>
    </source>
</evidence>
<comment type="caution">
    <text evidence="4">The sequence shown here is derived from an EMBL/GenBank/DDBJ whole genome shotgun (WGS) entry which is preliminary data.</text>
</comment>
<organism evidence="4 5">
    <name type="scientific">Oxobacter pfennigii</name>
    <dbReference type="NCBI Taxonomy" id="36849"/>
    <lineage>
        <taxon>Bacteria</taxon>
        <taxon>Bacillati</taxon>
        <taxon>Bacillota</taxon>
        <taxon>Clostridia</taxon>
        <taxon>Eubacteriales</taxon>
        <taxon>Clostridiaceae</taxon>
        <taxon>Oxobacter</taxon>
    </lineage>
</organism>
<dbReference type="Proteomes" id="UP000050326">
    <property type="component" value="Unassembled WGS sequence"/>
</dbReference>
<accession>A0A0P8Y7J6</accession>
<dbReference type="InterPro" id="IPR009825">
    <property type="entry name" value="ECF_substrate-spec-like"/>
</dbReference>
<proteinExistence type="predicted"/>
<feature type="transmembrane region" description="Helical" evidence="3">
    <location>
        <begin position="12"/>
        <end position="30"/>
    </location>
</feature>
<dbReference type="AlphaFoldDB" id="A0A0P8Y7J6"/>
<name>A0A0P8Y7J6_9CLOT</name>
<evidence type="ECO:0000256" key="2">
    <source>
        <dbReference type="ARBA" id="ARBA00022989"/>
    </source>
</evidence>
<keyword evidence="1 3" id="KW-0812">Transmembrane</keyword>
<evidence type="ECO:0000256" key="3">
    <source>
        <dbReference type="SAM" id="Phobius"/>
    </source>
</evidence>
<dbReference type="PANTHER" id="PTHR37815:SF3">
    <property type="entry name" value="UPF0397 PROTEIN SPR0429"/>
    <property type="match status" value="1"/>
</dbReference>
<keyword evidence="5" id="KW-1185">Reference proteome</keyword>
<gene>
    <name evidence="4" type="primary">hmpT</name>
    <name evidence="4" type="ORF">OXPF_42420</name>
</gene>
<dbReference type="Pfam" id="PF07155">
    <property type="entry name" value="ECF-ribofla_trS"/>
    <property type="match status" value="1"/>
</dbReference>
<sequence>MNQSNKKLTFMVYTALCIAMVTLCTMIIKVPSVKGGYVNFGDIVIFITAVLLGKRAGMLAGGIGSAMADLLLGYSVYAPATFVIKGLEGFLCALIANRKDKEATIKSMIPAVIISAAWMVLGYFIFEFKIGGLLFANESFGFTAAVFNLPGNIVQGTVSALVAIPFILALRKTKLNFNLKR</sequence>
<dbReference type="RefSeq" id="WP_054877164.1">
    <property type="nucleotide sequence ID" value="NZ_LKET01000068.1"/>
</dbReference>
<dbReference type="EMBL" id="LKET01000068">
    <property type="protein sequence ID" value="KPU42457.1"/>
    <property type="molecule type" value="Genomic_DNA"/>
</dbReference>
<dbReference type="PANTHER" id="PTHR37815">
    <property type="entry name" value="UPF0397 PROTEIN BC_2624-RELATED"/>
    <property type="match status" value="1"/>
</dbReference>
<feature type="transmembrane region" description="Helical" evidence="3">
    <location>
        <begin position="76"/>
        <end position="96"/>
    </location>
</feature>
<feature type="transmembrane region" description="Helical" evidence="3">
    <location>
        <begin position="146"/>
        <end position="170"/>
    </location>
</feature>
<reference evidence="4 5" key="1">
    <citation type="submission" date="2015-09" db="EMBL/GenBank/DDBJ databases">
        <title>Genome sequence of Oxobacter pfennigii DSM 3222.</title>
        <authorList>
            <person name="Poehlein A."/>
            <person name="Bengelsdorf F.R."/>
            <person name="Schiel-Bengelsdorf B."/>
            <person name="Duerre P."/>
            <person name="Daniel R."/>
        </authorList>
    </citation>
    <scope>NUCLEOTIDE SEQUENCE [LARGE SCALE GENOMIC DNA]</scope>
    <source>
        <strain evidence="4 5">DSM 3222</strain>
    </source>
</reference>
<keyword evidence="3" id="KW-0472">Membrane</keyword>